<dbReference type="RefSeq" id="WP_156713606.1">
    <property type="nucleotide sequence ID" value="NZ_WPHG01000003.1"/>
</dbReference>
<proteinExistence type="predicted"/>
<dbReference type="GO" id="GO:0003677">
    <property type="term" value="F:DNA binding"/>
    <property type="evidence" value="ECO:0007669"/>
    <property type="project" value="UniProtKB-KW"/>
</dbReference>
<evidence type="ECO:0000313" key="2">
    <source>
        <dbReference type="EMBL" id="MVA98698.1"/>
    </source>
</evidence>
<keyword evidence="1" id="KW-0238">DNA-binding</keyword>
<dbReference type="Pfam" id="PF02082">
    <property type="entry name" value="Rrf2"/>
    <property type="match status" value="1"/>
</dbReference>
<dbReference type="Proteomes" id="UP000463224">
    <property type="component" value="Unassembled WGS sequence"/>
</dbReference>
<name>A0A844QKX1_9HYPH</name>
<sequence length="158" mass="17309">MRLTTFSDYALRVLMYAGAAEGRLITIEETSRVYGVSRAHLMKVVNILTKTGYLKGVRGRSGGFTLAKRPAEINLGAVVRATEPDFALVECFATGNQCVITGCCRLPNVLNEALTSFVKTLDRYTLADIMLEERDFRMPGRPADETRGPDFAAAALRG</sequence>
<dbReference type="EMBL" id="WPHG01000003">
    <property type="protein sequence ID" value="MVA98698.1"/>
    <property type="molecule type" value="Genomic_DNA"/>
</dbReference>
<organism evidence="2 3">
    <name type="scientific">Nitratireductor arenosus</name>
    <dbReference type="NCBI Taxonomy" id="2682096"/>
    <lineage>
        <taxon>Bacteria</taxon>
        <taxon>Pseudomonadati</taxon>
        <taxon>Pseudomonadota</taxon>
        <taxon>Alphaproteobacteria</taxon>
        <taxon>Hyphomicrobiales</taxon>
        <taxon>Phyllobacteriaceae</taxon>
        <taxon>Nitratireductor</taxon>
    </lineage>
</organism>
<evidence type="ECO:0000256" key="1">
    <source>
        <dbReference type="ARBA" id="ARBA00023125"/>
    </source>
</evidence>
<comment type="caution">
    <text evidence="2">The sequence shown here is derived from an EMBL/GenBank/DDBJ whole genome shotgun (WGS) entry which is preliminary data.</text>
</comment>
<dbReference type="InterPro" id="IPR000944">
    <property type="entry name" value="Tscrpt_reg_Rrf2"/>
</dbReference>
<keyword evidence="3" id="KW-1185">Reference proteome</keyword>
<dbReference type="Gene3D" id="1.10.10.10">
    <property type="entry name" value="Winged helix-like DNA-binding domain superfamily/Winged helix DNA-binding domain"/>
    <property type="match status" value="1"/>
</dbReference>
<dbReference type="InterPro" id="IPR036390">
    <property type="entry name" value="WH_DNA-bd_sf"/>
</dbReference>
<dbReference type="NCBIfam" id="TIGR00738">
    <property type="entry name" value="rrf2_super"/>
    <property type="match status" value="1"/>
</dbReference>
<dbReference type="PANTHER" id="PTHR33221:SF4">
    <property type="entry name" value="HTH-TYPE TRANSCRIPTIONAL REPRESSOR NSRR"/>
    <property type="match status" value="1"/>
</dbReference>
<dbReference type="AlphaFoldDB" id="A0A844QKX1"/>
<protein>
    <submittedName>
        <fullName evidence="2">Rrf2 family transcriptional regulator</fullName>
    </submittedName>
</protein>
<dbReference type="GO" id="GO:0005829">
    <property type="term" value="C:cytosol"/>
    <property type="evidence" value="ECO:0007669"/>
    <property type="project" value="TreeGrafter"/>
</dbReference>
<gene>
    <name evidence="2" type="ORF">GN330_15740</name>
</gene>
<evidence type="ECO:0000313" key="3">
    <source>
        <dbReference type="Proteomes" id="UP000463224"/>
    </source>
</evidence>
<dbReference type="GO" id="GO:0003700">
    <property type="term" value="F:DNA-binding transcription factor activity"/>
    <property type="evidence" value="ECO:0007669"/>
    <property type="project" value="TreeGrafter"/>
</dbReference>
<dbReference type="InterPro" id="IPR036388">
    <property type="entry name" value="WH-like_DNA-bd_sf"/>
</dbReference>
<dbReference type="PANTHER" id="PTHR33221">
    <property type="entry name" value="WINGED HELIX-TURN-HELIX TRANSCRIPTIONAL REGULATOR, RRF2 FAMILY"/>
    <property type="match status" value="1"/>
</dbReference>
<dbReference type="SUPFAM" id="SSF46785">
    <property type="entry name" value="Winged helix' DNA-binding domain"/>
    <property type="match status" value="1"/>
</dbReference>
<reference evidence="2 3" key="1">
    <citation type="submission" date="2019-12" db="EMBL/GenBank/DDBJ databases">
        <title>Nitratireductor arenosus sp. nov., Isolated from sea sand, Jeju island, South Korea.</title>
        <authorList>
            <person name="Kim W."/>
        </authorList>
    </citation>
    <scope>NUCLEOTIDE SEQUENCE [LARGE SCALE GENOMIC DNA]</scope>
    <source>
        <strain evidence="2 3">CAU 1489</strain>
    </source>
</reference>
<accession>A0A844QKX1</accession>
<dbReference type="PROSITE" id="PS51197">
    <property type="entry name" value="HTH_RRF2_2"/>
    <property type="match status" value="1"/>
</dbReference>